<evidence type="ECO:0000313" key="3">
    <source>
        <dbReference type="Proteomes" id="UP001152599"/>
    </source>
</evidence>
<dbReference type="InterPro" id="IPR047679">
    <property type="entry name" value="BREX_BrxC"/>
</dbReference>
<dbReference type="EMBL" id="JANCMU010000002">
    <property type="protein sequence ID" value="MDG4945713.1"/>
    <property type="molecule type" value="Genomic_DNA"/>
</dbReference>
<keyword evidence="3" id="KW-1185">Reference proteome</keyword>
<dbReference type="NCBIfam" id="NF033441">
    <property type="entry name" value="BREX_BrxC"/>
    <property type="match status" value="1"/>
</dbReference>
<name>A0A9X4MVP2_9FLAO</name>
<dbReference type="RefSeq" id="WP_304420279.1">
    <property type="nucleotide sequence ID" value="NZ_JANCMU010000002.1"/>
</dbReference>
<organism evidence="2 3">
    <name type="scientific">Profundicola chukchiensis</name>
    <dbReference type="NCBI Taxonomy" id="2961959"/>
    <lineage>
        <taxon>Bacteria</taxon>
        <taxon>Pseudomonadati</taxon>
        <taxon>Bacteroidota</taxon>
        <taxon>Flavobacteriia</taxon>
        <taxon>Flavobacteriales</taxon>
        <taxon>Weeksellaceae</taxon>
        <taxon>Profundicola</taxon>
    </lineage>
</organism>
<comment type="caution">
    <text evidence="2">The sequence shown here is derived from an EMBL/GenBank/DDBJ whole genome shotgun (WGS) entry which is preliminary data.</text>
</comment>
<keyword evidence="1" id="KW-0175">Coiled coil</keyword>
<protein>
    <submittedName>
        <fullName evidence="2">BREX system P-loop protein BrxC</fullName>
    </submittedName>
</protein>
<gene>
    <name evidence="2" type="primary">brxC</name>
    <name evidence="2" type="ORF">NMK71_04745</name>
</gene>
<sequence>MKTINDILKLDLQEDIKNVIDLEDKSQDEIQSEIESYIITDGLGHHLSKFINEYTSNIKETGVWLSGFYGSGKSYFGKMLGYLIDNPDINGTSARDRFLPRLEGVANQSLIENDIRKLDAIQSKVIFLDIAKQNTDNGLAFTLFANFLKSLGFRDDIYGYIEYDLFIEGRYNELEKFSLENFNKEWREIKKSNREVARTMRRAFLSMGYTDEEFQDMQNTYSFAIQNYDSERFKEELKKYLEKFPDENLVFVFDEASEALSQGKFKITDLQALSESLSSIERKVWTIAIAQEKLDSVINNANVNKSHLTKVTDRFKTKIHLESTEVDVIIRNRLLLKKEEAFEALVNYYKDNEGSISDITNLKSTFPTKTQNAKEFATYYPFHKYQFDLLQKFLFSSNALVATQIAARGMIITTFDVLRKEMRNRELYSFTTAHDLCNEAQTAPPADLSNKYHIAKKIIENSDIDLDGELLLKTLHFLGESELASPNVENITKSYIADASKYYEVKPKVEEALEILVESKLLIVSNHLYKITSNLEGKLLEEMNDFDVELFIKKRELITYLKKSTLFRQVSVLNDGSVAYNFNILSDLDDEIVGSKNKNLRLTAYSLFNINENRQDFIESLKLDTQYRKDLITLVPDNSRFQQIDKLLEEVKKYGYMEEKYGNDDDANKRQIIGNFTLIREEKEKDLINLIEQAYANGSLIYLFDETILSPEDFKSSINEVQRKLIKNNYTKRLSTQLSDKIGEKILSETNNTKLNRYFSGEEFNFFDANGNFVGEHLKLIEEITAKLGNRYIDGKSLEEELALAPWGYAYGTISTALAVLFRAGRLIIKYNDTEFYSYQDRTAKEVFSSSTKFKTARFKSISKALSSTQKNEIIKSLIDLDFEKHTDKPISWNVSDFEVSMAITQLAEHFISSLNTIRYTQSDFDKLFANIVSQKEVLQHYTAKTTESNFIEKAEEFLNTKSQYRDAIKNILKAEKFIKNNLDKIKGYQRFVTQVNNELTKAGINNQSILDSSNSFNKAIDANVIKNFADLQSAAQAIKDEYHGLMSSNAKEMKAAYKEIYSLVQEAQKELQDYPEELNLQNKKKLKALLEYAQSKLIDDVQLEFHTECQKSKYSLSDIINYKELAPNKKTELVLLKSNFIKEKPDPVSPEVKTPKKLKLGVNKNVMTVLEYRNLLSAQIQAMAGMRNDEEVEVTIISN</sequence>
<dbReference type="Proteomes" id="UP001152599">
    <property type="component" value="Unassembled WGS sequence"/>
</dbReference>
<evidence type="ECO:0000313" key="2">
    <source>
        <dbReference type="EMBL" id="MDG4945713.1"/>
    </source>
</evidence>
<reference evidence="2" key="1">
    <citation type="submission" date="2022-07" db="EMBL/GenBank/DDBJ databases">
        <title>Description and genome-wide analysis of Profundicola chukchiensis gen. nov., sp. nov., marine bacteria isolated from bottom sediments of the Chukchi Sea.</title>
        <authorList>
            <person name="Romanenko L."/>
            <person name="Otstavnykh N."/>
            <person name="Kurilenko V."/>
            <person name="Eremeev V."/>
            <person name="Velansky P."/>
            <person name="Mikhailov V."/>
            <person name="Isaeva M."/>
        </authorList>
    </citation>
    <scope>NUCLEOTIDE SEQUENCE</scope>
    <source>
        <strain evidence="2">KMM 9713</strain>
    </source>
</reference>
<feature type="coiled-coil region" evidence="1">
    <location>
        <begin position="1051"/>
        <end position="1085"/>
    </location>
</feature>
<accession>A0A9X4MVP2</accession>
<evidence type="ECO:0000256" key="1">
    <source>
        <dbReference type="SAM" id="Coils"/>
    </source>
</evidence>
<proteinExistence type="predicted"/>
<dbReference type="AlphaFoldDB" id="A0A9X4MVP2"/>